<protein>
    <submittedName>
        <fullName evidence="1">Uncharacterized protein</fullName>
    </submittedName>
</protein>
<gene>
    <name evidence="1" type="ORF">QEO92_07625</name>
</gene>
<evidence type="ECO:0000313" key="2">
    <source>
        <dbReference type="Proteomes" id="UP001227095"/>
    </source>
</evidence>
<name>A0ABY8M5U9_9HYPH</name>
<dbReference type="Proteomes" id="UP001227095">
    <property type="component" value="Chromosome"/>
</dbReference>
<sequence>MARLNPVLRNLFRAAARRNGHGNHLRFTSPGEAGCALSLDHRFAALEMQLEERLHKAGWSEEGKIPSSAAAGMISSVARWPTLKARSGRSARELEPIAQAATIAAAVLNSVSRGFSTHRIAA</sequence>
<proteinExistence type="predicted"/>
<organism evidence="1 2">
    <name type="scientific">Neorhizobium petrolearium</name>
    <dbReference type="NCBI Taxonomy" id="515361"/>
    <lineage>
        <taxon>Bacteria</taxon>
        <taxon>Pseudomonadati</taxon>
        <taxon>Pseudomonadota</taxon>
        <taxon>Alphaproteobacteria</taxon>
        <taxon>Hyphomicrobiales</taxon>
        <taxon>Rhizobiaceae</taxon>
        <taxon>Rhizobium/Agrobacterium group</taxon>
        <taxon>Neorhizobium</taxon>
    </lineage>
</organism>
<dbReference type="RefSeq" id="WP_227702619.1">
    <property type="nucleotide sequence ID" value="NZ_CP123000.1"/>
</dbReference>
<accession>A0ABY8M5U9</accession>
<evidence type="ECO:0000313" key="1">
    <source>
        <dbReference type="EMBL" id="WGI69915.1"/>
    </source>
</evidence>
<reference evidence="1 2" key="1">
    <citation type="submission" date="2023-04" db="EMBL/GenBank/DDBJ databases">
        <title>Neorhizobium petrolearium OS53, complete genome.</title>
        <authorList>
            <person name="Yu T."/>
        </authorList>
    </citation>
    <scope>NUCLEOTIDE SEQUENCE [LARGE SCALE GENOMIC DNA]</scope>
    <source>
        <strain evidence="1 2">OS53</strain>
    </source>
</reference>
<keyword evidence="2" id="KW-1185">Reference proteome</keyword>
<dbReference type="EMBL" id="CP123000">
    <property type="protein sequence ID" value="WGI69915.1"/>
    <property type="molecule type" value="Genomic_DNA"/>
</dbReference>